<organism evidence="1 2">
    <name type="scientific">Glossina austeni</name>
    <name type="common">Savannah tsetse fly</name>
    <dbReference type="NCBI Taxonomy" id="7395"/>
    <lineage>
        <taxon>Eukaryota</taxon>
        <taxon>Metazoa</taxon>
        <taxon>Ecdysozoa</taxon>
        <taxon>Arthropoda</taxon>
        <taxon>Hexapoda</taxon>
        <taxon>Insecta</taxon>
        <taxon>Pterygota</taxon>
        <taxon>Neoptera</taxon>
        <taxon>Endopterygota</taxon>
        <taxon>Diptera</taxon>
        <taxon>Brachycera</taxon>
        <taxon>Muscomorpha</taxon>
        <taxon>Hippoboscoidea</taxon>
        <taxon>Glossinidae</taxon>
        <taxon>Glossina</taxon>
    </lineage>
</organism>
<dbReference type="Proteomes" id="UP000078200">
    <property type="component" value="Unassembled WGS sequence"/>
</dbReference>
<reference evidence="1" key="1">
    <citation type="submission" date="2020-05" db="UniProtKB">
        <authorList>
            <consortium name="EnsemblMetazoa"/>
        </authorList>
    </citation>
    <scope>IDENTIFICATION</scope>
    <source>
        <strain evidence="1">TTRI</strain>
    </source>
</reference>
<keyword evidence="2" id="KW-1185">Reference proteome</keyword>
<evidence type="ECO:0000313" key="2">
    <source>
        <dbReference type="Proteomes" id="UP000078200"/>
    </source>
</evidence>
<sequence length="123" mass="13757">MCPRKKIPPMENKSILWCILNDAVTEGGCLRNKTSTGSLEDKHIICSAQAGCEQHSLSEQSVMPSENKDIGLYIVEQWLMEIYGFKFHINFSKSPSPSNLEVLNPMAFTVVGVDDFSSKFVKN</sequence>
<accession>A0A1A9UDU9</accession>
<name>A0A1A9UDU9_GLOAU</name>
<proteinExistence type="predicted"/>
<evidence type="ECO:0000313" key="1">
    <source>
        <dbReference type="EnsemblMetazoa" id="GAUT001276-PA"/>
    </source>
</evidence>
<dbReference type="VEuPathDB" id="VectorBase:GAUT001276"/>
<dbReference type="AlphaFoldDB" id="A0A1A9UDU9"/>
<dbReference type="EnsemblMetazoa" id="GAUT001276-RA">
    <property type="protein sequence ID" value="GAUT001276-PA"/>
    <property type="gene ID" value="GAUT001276"/>
</dbReference>
<protein>
    <submittedName>
        <fullName evidence="1">Uncharacterized protein</fullName>
    </submittedName>
</protein>